<evidence type="ECO:0000256" key="6">
    <source>
        <dbReference type="SAM" id="MobiDB-lite"/>
    </source>
</evidence>
<dbReference type="InterPro" id="IPR058925">
    <property type="entry name" value="zf-C2H2_AcuF"/>
</dbReference>
<protein>
    <recommendedName>
        <fullName evidence="7">Homeobox domain-containing protein</fullName>
    </recommendedName>
</protein>
<evidence type="ECO:0000313" key="8">
    <source>
        <dbReference type="EMBL" id="CAG8382484.1"/>
    </source>
</evidence>
<dbReference type="SMART" id="SM00389">
    <property type="entry name" value="HOX"/>
    <property type="match status" value="1"/>
</dbReference>
<evidence type="ECO:0000256" key="2">
    <source>
        <dbReference type="ARBA" id="ARBA00023155"/>
    </source>
</evidence>
<comment type="subcellular location">
    <subcellularLocation>
        <location evidence="4">Nucleus</location>
    </subcellularLocation>
</comment>
<dbReference type="Pfam" id="PF05920">
    <property type="entry name" value="Homeobox_KN"/>
    <property type="match status" value="1"/>
</dbReference>
<feature type="region of interest" description="Disordered" evidence="6">
    <location>
        <begin position="583"/>
        <end position="628"/>
    </location>
</feature>
<dbReference type="OrthoDB" id="6133115at2759"/>
<feature type="compositionally biased region" description="Basic and acidic residues" evidence="6">
    <location>
        <begin position="329"/>
        <end position="338"/>
    </location>
</feature>
<dbReference type="AlphaFoldDB" id="A0A9W4J906"/>
<feature type="region of interest" description="Disordered" evidence="6">
    <location>
        <begin position="229"/>
        <end position="338"/>
    </location>
</feature>
<proteinExistence type="predicted"/>
<sequence>MARQRAILKYRERHHAKLSQGIDPESDGKSTILSETVATEFVKEIPGQSSDMVSEAGASETSYGGTLLEGTGADAPRIPPIPKNGMDQTPFECPFCFYIITVRDKRAWARHIFRDLMPYVCIFPGCSTPNKLYGGRRQWYHHIHQTHAPTSGTDDTFDCSICKECSLPAVTFQRHVGQHLEELALFLLPRTYEDEDEKVADENISNVSLGNLSMELGSDDRIHRYSILEEDDPSREPQYKSKHYTSSVGASLSDEEPARDLDFKEGHASSPPHSDGDDFEPDRSYATLNPDLVDFYKGQGSNRGYSIGEPERVDTSPQSDMHESQLPLREPEHEKSTLNVEELTRESVREAEAGNEKRSKELAMKAAAVAEWELEKERINQAQADAAAAKAAAEAAAAEQWKLELERAKQREAAATAAKLKGYHDYLREIGVTEEDMADVEDEADEEVRDEDTRKAHEGLEDMEKAWKSTMPETQVGRGEEEMREKIIQEIEDEGIHANKTEEKGKESKPGIMSDPIDPETKRQPGNLPPYVTDVLRAWFREHLDHPYPSEEDKQMLMRQTGLSITQTSNWFINARRGQLAALRSQMRSGTDDESHQSSNSDMDADLRQGQERPEQGEADMTAAKTKESQDERTYRVWYCCSCNFGPHNSSLHQTCINCGHPRCSRCPLDVTREAPQASENTSKRRRYYQDDNQEGEGEGEEEKKTVTWIKTHRKHLLPETLLAYHLPWDWDQNDTDYIIIKTWISEEFQEELFAHTRRIREGKLDDQLSDRTPEIKARDYSVHFIGQRGSDRSV</sequence>
<dbReference type="Proteomes" id="UP001152646">
    <property type="component" value="Unassembled WGS sequence"/>
</dbReference>
<dbReference type="GO" id="GO:0006355">
    <property type="term" value="P:regulation of DNA-templated transcription"/>
    <property type="evidence" value="ECO:0007669"/>
    <property type="project" value="InterPro"/>
</dbReference>
<evidence type="ECO:0000256" key="5">
    <source>
        <dbReference type="SAM" id="Coils"/>
    </source>
</evidence>
<feature type="compositionally biased region" description="Basic and acidic residues" evidence="6">
    <location>
        <begin position="256"/>
        <end position="267"/>
    </location>
</feature>
<keyword evidence="2 4" id="KW-0371">Homeobox</keyword>
<evidence type="ECO:0000256" key="4">
    <source>
        <dbReference type="PROSITE-ProRule" id="PRU00108"/>
    </source>
</evidence>
<feature type="coiled-coil region" evidence="5">
    <location>
        <begin position="379"/>
        <end position="418"/>
    </location>
</feature>
<keyword evidence="3 4" id="KW-0539">Nucleus</keyword>
<feature type="compositionally biased region" description="Basic and acidic residues" evidence="6">
    <location>
        <begin position="493"/>
        <end position="509"/>
    </location>
</feature>
<reference evidence="8" key="1">
    <citation type="submission" date="2021-07" db="EMBL/GenBank/DDBJ databases">
        <authorList>
            <person name="Branca A.L. A."/>
        </authorList>
    </citation>
    <scope>NUCLEOTIDE SEQUENCE</scope>
</reference>
<keyword evidence="5" id="KW-0175">Coiled coil</keyword>
<organism evidence="8 9">
    <name type="scientific">Penicillium salamii</name>
    <dbReference type="NCBI Taxonomy" id="1612424"/>
    <lineage>
        <taxon>Eukaryota</taxon>
        <taxon>Fungi</taxon>
        <taxon>Dikarya</taxon>
        <taxon>Ascomycota</taxon>
        <taxon>Pezizomycotina</taxon>
        <taxon>Eurotiomycetes</taxon>
        <taxon>Eurotiomycetidae</taxon>
        <taxon>Eurotiales</taxon>
        <taxon>Aspergillaceae</taxon>
        <taxon>Penicillium</taxon>
    </lineage>
</organism>
<dbReference type="PROSITE" id="PS50071">
    <property type="entry name" value="HOMEOBOX_2"/>
    <property type="match status" value="1"/>
</dbReference>
<dbReference type="Gene3D" id="1.10.10.60">
    <property type="entry name" value="Homeodomain-like"/>
    <property type="match status" value="1"/>
</dbReference>
<accession>A0A9W4J906</accession>
<keyword evidence="1 4" id="KW-0238">DNA-binding</keyword>
<gene>
    <name evidence="8" type="ORF">PSALAMII_LOCUS6174</name>
</gene>
<dbReference type="PANTHER" id="PTHR11850">
    <property type="entry name" value="HOMEOBOX PROTEIN TRANSCRIPTION FACTORS"/>
    <property type="match status" value="1"/>
</dbReference>
<name>A0A9W4J906_9EURO</name>
<feature type="region of interest" description="Disordered" evidence="6">
    <location>
        <begin position="674"/>
        <end position="704"/>
    </location>
</feature>
<evidence type="ECO:0000313" key="9">
    <source>
        <dbReference type="Proteomes" id="UP001152646"/>
    </source>
</evidence>
<feature type="region of interest" description="Disordered" evidence="6">
    <location>
        <begin position="493"/>
        <end position="528"/>
    </location>
</feature>
<dbReference type="SUPFAM" id="SSF46689">
    <property type="entry name" value="Homeodomain-like"/>
    <property type="match status" value="1"/>
</dbReference>
<dbReference type="InterPro" id="IPR009057">
    <property type="entry name" value="Homeodomain-like_sf"/>
</dbReference>
<feature type="compositionally biased region" description="Acidic residues" evidence="6">
    <location>
        <begin position="692"/>
        <end position="701"/>
    </location>
</feature>
<dbReference type="GO" id="GO:0005634">
    <property type="term" value="C:nucleus"/>
    <property type="evidence" value="ECO:0007669"/>
    <property type="project" value="UniProtKB-SubCell"/>
</dbReference>
<dbReference type="Pfam" id="PF26082">
    <property type="entry name" value="zf-C2H2_AcuF"/>
    <property type="match status" value="1"/>
</dbReference>
<dbReference type="GO" id="GO:0003677">
    <property type="term" value="F:DNA binding"/>
    <property type="evidence" value="ECO:0007669"/>
    <property type="project" value="UniProtKB-UniRule"/>
</dbReference>
<dbReference type="InterPro" id="IPR001356">
    <property type="entry name" value="HD"/>
</dbReference>
<feature type="domain" description="Homeobox" evidence="7">
    <location>
        <begin position="519"/>
        <end position="577"/>
    </location>
</feature>
<dbReference type="CDD" id="cd00086">
    <property type="entry name" value="homeodomain"/>
    <property type="match status" value="1"/>
</dbReference>
<evidence type="ECO:0000256" key="3">
    <source>
        <dbReference type="ARBA" id="ARBA00023242"/>
    </source>
</evidence>
<dbReference type="EMBL" id="CAJVPA010000188">
    <property type="protein sequence ID" value="CAG8382484.1"/>
    <property type="molecule type" value="Genomic_DNA"/>
</dbReference>
<dbReference type="InterPro" id="IPR008422">
    <property type="entry name" value="KN_HD"/>
</dbReference>
<evidence type="ECO:0000259" key="7">
    <source>
        <dbReference type="PROSITE" id="PS50071"/>
    </source>
</evidence>
<feature type="compositionally biased region" description="Basic and acidic residues" evidence="6">
    <location>
        <begin position="605"/>
        <end position="616"/>
    </location>
</feature>
<evidence type="ECO:0000256" key="1">
    <source>
        <dbReference type="ARBA" id="ARBA00023125"/>
    </source>
</evidence>
<comment type="caution">
    <text evidence="8">The sequence shown here is derived from an EMBL/GenBank/DDBJ whole genome shotgun (WGS) entry which is preliminary data.</text>
</comment>
<feature type="DNA-binding region" description="Homeobox" evidence="4">
    <location>
        <begin position="521"/>
        <end position="578"/>
    </location>
</feature>
<dbReference type="InterPro" id="IPR050224">
    <property type="entry name" value="TALE_homeobox"/>
</dbReference>